<protein>
    <submittedName>
        <fullName evidence="4">Bacterial sugar transferase</fullName>
        <ecNumber evidence="4">2.4.1.-</ecNumber>
    </submittedName>
</protein>
<keyword evidence="4" id="KW-0328">Glycosyltransferase</keyword>
<accession>B0N0F2</accession>
<evidence type="ECO:0000313" key="5">
    <source>
        <dbReference type="Proteomes" id="UP000005798"/>
    </source>
</evidence>
<dbReference type="InterPro" id="IPR003362">
    <property type="entry name" value="Bact_transf"/>
</dbReference>
<dbReference type="PANTHER" id="PTHR30576:SF10">
    <property type="entry name" value="SLL5057 PROTEIN"/>
    <property type="match status" value="1"/>
</dbReference>
<dbReference type="eggNOG" id="COG2148">
    <property type="taxonomic scope" value="Bacteria"/>
</dbReference>
<name>B0N0F2_9FIRM</name>
<dbReference type="HOGENOM" id="CLU_437953_0_0_9"/>
<keyword evidence="4" id="KW-0808">Transferase</keyword>
<sequence>MITDKQKKYLPLKRTIDVVLSGGAIVVLSPVLGLLALAIKLDSKGPVLFKQKRVGKDKELFEIYKFRTMRTDTPSDMPTHMLKDPDQFITKTGKFLRKTSLDELPQIFNIFTGKMSIIGPRPALWNQDDLIAERDKYHANDVTPGLTGWAQINGRDELEIDVKAKFDGDYVNEMGLKMDIKCFLATIGSVLLGDGVVEGGTGELEETVDTQIVDPEKIEKEAKIGATVVGTAGAVGLTGLGLVCKHIKNKDGKKDKKSHKGLLLGSLAFGYTVYTAYINVKRKVQLQDNFINEKEPKSTKEDKHLLLKKVLITGANSYIGESVEKWLNDSNNEYEIDTLDMLDPNWKEYDFSKYDTVFHVAGIAHADVGNVSEEVKQRYYKVNTDLTIDLANKAKEAKVKQFIFMSSMIVYSGCGTTHITKDTKPKAENFYGDSKLQADLKLQKMNDESFKVVIVRPPMIYGKGSKGNYPQLAKLAAKLPVFPIVNNKRSMLHIDNLCEFIKLMIDNEEFGVFFPQNDEYINTSDMVQMIASIKGHKIIMLPGMSLFIKLLKKLPGRISTMSSKAFGDSYYDMEMSDINLDYQSQTFYKSILNTEGDENGKI</sequence>
<dbReference type="InterPro" id="IPR001509">
    <property type="entry name" value="Epimerase_deHydtase"/>
</dbReference>
<dbReference type="GO" id="GO:0016757">
    <property type="term" value="F:glycosyltransferase activity"/>
    <property type="evidence" value="ECO:0007669"/>
    <property type="project" value="UniProtKB-KW"/>
</dbReference>
<dbReference type="RefSeq" id="WP_003534760.1">
    <property type="nucleotide sequence ID" value="NZ_CP036346.1"/>
</dbReference>
<organism evidence="4 5">
    <name type="scientific">Thomasclavelia ramosa DSM 1402</name>
    <dbReference type="NCBI Taxonomy" id="445974"/>
    <lineage>
        <taxon>Bacteria</taxon>
        <taxon>Bacillati</taxon>
        <taxon>Bacillota</taxon>
        <taxon>Erysipelotrichia</taxon>
        <taxon>Erysipelotrichales</taxon>
        <taxon>Coprobacillaceae</taxon>
        <taxon>Thomasclavelia</taxon>
    </lineage>
</organism>
<dbReference type="AlphaFoldDB" id="B0N0F2"/>
<reference evidence="4" key="2">
    <citation type="submission" date="2014-06" db="EMBL/GenBank/DDBJ databases">
        <title>Draft genome sequence of Clostridium ramosum(DSM 1402).</title>
        <authorList>
            <person name="Sudarsanam P."/>
            <person name="Ley R."/>
            <person name="Guruge J."/>
            <person name="Turnbaugh P.J."/>
            <person name="Mahowald M."/>
            <person name="Liep D."/>
            <person name="Gordon J."/>
        </authorList>
    </citation>
    <scope>NUCLEOTIDE SEQUENCE</scope>
    <source>
        <strain evidence="4">DSM 1402</strain>
    </source>
</reference>
<feature type="domain" description="NAD-dependent epimerase/dehydratase" evidence="2">
    <location>
        <begin position="310"/>
        <end position="508"/>
    </location>
</feature>
<comment type="caution">
    <text evidence="4">The sequence shown here is derived from an EMBL/GenBank/DDBJ whole genome shotgun (WGS) entry which is preliminary data.</text>
</comment>
<dbReference type="Pfam" id="PF02397">
    <property type="entry name" value="Bac_transf"/>
    <property type="match status" value="1"/>
</dbReference>
<proteinExistence type="inferred from homology"/>
<dbReference type="SUPFAM" id="SSF51735">
    <property type="entry name" value="NAD(P)-binding Rossmann-fold domains"/>
    <property type="match status" value="1"/>
</dbReference>
<gene>
    <name evidence="4" type="ORF">CLORAM_00237</name>
</gene>
<evidence type="ECO:0000259" key="2">
    <source>
        <dbReference type="Pfam" id="PF01370"/>
    </source>
</evidence>
<feature type="domain" description="Bacterial sugar transferase" evidence="3">
    <location>
        <begin position="13"/>
        <end position="191"/>
    </location>
</feature>
<dbReference type="eggNOG" id="COG0451">
    <property type="taxonomic scope" value="Bacteria"/>
</dbReference>
<reference evidence="4" key="1">
    <citation type="submission" date="2007-11" db="EMBL/GenBank/DDBJ databases">
        <authorList>
            <person name="Fulton L."/>
            <person name="Clifton S."/>
            <person name="Fulton B."/>
            <person name="Xu J."/>
            <person name="Minx P."/>
            <person name="Pepin K.H."/>
            <person name="Johnson M."/>
            <person name="Thiruvilangam P."/>
            <person name="Bhonagiri V."/>
            <person name="Nash W.E."/>
            <person name="Mardis E.R."/>
            <person name="Wilson R.K."/>
        </authorList>
    </citation>
    <scope>NUCLEOTIDE SEQUENCE [LARGE SCALE GENOMIC DNA]</scope>
    <source>
        <strain evidence="4">DSM 1402</strain>
    </source>
</reference>
<dbReference type="Proteomes" id="UP000005798">
    <property type="component" value="Unassembled WGS sequence"/>
</dbReference>
<dbReference type="GO" id="GO:0016780">
    <property type="term" value="F:phosphotransferase activity, for other substituted phosphate groups"/>
    <property type="evidence" value="ECO:0007669"/>
    <property type="project" value="TreeGrafter"/>
</dbReference>
<dbReference type="EC" id="2.4.1.-" evidence="4"/>
<evidence type="ECO:0000256" key="1">
    <source>
        <dbReference type="ARBA" id="ARBA00006464"/>
    </source>
</evidence>
<dbReference type="Gene3D" id="3.40.50.720">
    <property type="entry name" value="NAD(P)-binding Rossmann-like Domain"/>
    <property type="match status" value="1"/>
</dbReference>
<dbReference type="Pfam" id="PF01370">
    <property type="entry name" value="Epimerase"/>
    <property type="match status" value="1"/>
</dbReference>
<dbReference type="EMBL" id="ABFX02000002">
    <property type="protein sequence ID" value="EDS20144.1"/>
    <property type="molecule type" value="Genomic_DNA"/>
</dbReference>
<evidence type="ECO:0000259" key="3">
    <source>
        <dbReference type="Pfam" id="PF02397"/>
    </source>
</evidence>
<dbReference type="InterPro" id="IPR036291">
    <property type="entry name" value="NAD(P)-bd_dom_sf"/>
</dbReference>
<comment type="similarity">
    <text evidence="1">Belongs to the bacterial sugar transferase family.</text>
</comment>
<keyword evidence="5" id="KW-1185">Reference proteome</keyword>
<dbReference type="PANTHER" id="PTHR30576">
    <property type="entry name" value="COLANIC BIOSYNTHESIS UDP-GLUCOSE LIPID CARRIER TRANSFERASE"/>
    <property type="match status" value="1"/>
</dbReference>
<evidence type="ECO:0000313" key="4">
    <source>
        <dbReference type="EMBL" id="EDS20144.1"/>
    </source>
</evidence>